<dbReference type="Proteomes" id="UP000236161">
    <property type="component" value="Unassembled WGS sequence"/>
</dbReference>
<evidence type="ECO:0000256" key="1">
    <source>
        <dbReference type="RuleBase" id="RU004447"/>
    </source>
</evidence>
<dbReference type="GO" id="GO:0006508">
    <property type="term" value="P:proteolysis"/>
    <property type="evidence" value="ECO:0007669"/>
    <property type="project" value="InterPro"/>
</dbReference>
<dbReference type="EC" id="3.4.24.64" evidence="5"/>
<evidence type="ECO:0000259" key="3">
    <source>
        <dbReference type="Pfam" id="PF00675"/>
    </source>
</evidence>
<evidence type="ECO:0000313" key="6">
    <source>
        <dbReference type="Proteomes" id="UP000236161"/>
    </source>
</evidence>
<name>A0A2I0B979_9ASPA</name>
<dbReference type="InterPro" id="IPR050361">
    <property type="entry name" value="MPP/UQCRC_Complex"/>
</dbReference>
<dbReference type="PANTHER" id="PTHR11851">
    <property type="entry name" value="METALLOPROTEASE"/>
    <property type="match status" value="1"/>
</dbReference>
<dbReference type="GO" id="GO:0005739">
    <property type="term" value="C:mitochondrion"/>
    <property type="evidence" value="ECO:0007669"/>
    <property type="project" value="TreeGrafter"/>
</dbReference>
<dbReference type="GO" id="GO:0046872">
    <property type="term" value="F:metal ion binding"/>
    <property type="evidence" value="ECO:0007669"/>
    <property type="project" value="InterPro"/>
</dbReference>
<proteinExistence type="inferred from homology"/>
<comment type="similarity">
    <text evidence="1">Belongs to the peptidase M16 family.</text>
</comment>
<dbReference type="InterPro" id="IPR011765">
    <property type="entry name" value="Pept_M16_N"/>
</dbReference>
<dbReference type="PROSITE" id="PS00143">
    <property type="entry name" value="INSULINASE"/>
    <property type="match status" value="1"/>
</dbReference>
<feature type="domain" description="Peptidase M16 C-terminal" evidence="4">
    <location>
        <begin position="274"/>
        <end position="474"/>
    </location>
</feature>
<dbReference type="Gene3D" id="3.30.830.10">
    <property type="entry name" value="Metalloenzyme, LuxS/M16 peptidase-like"/>
    <property type="match status" value="2"/>
</dbReference>
<dbReference type="FunFam" id="3.30.830.10:FF:000008">
    <property type="entry name" value="Mitochondrial-processing peptidase subunit beta"/>
    <property type="match status" value="1"/>
</dbReference>
<sequence length="618" mass="68709">MSAESLAWVSNPHLATSVPSAVPRGQPTSASRGFCRQCVRFRTSHMAMVSPNFRRKVTALASAARLQYLSISAAPTTLEESIPDPRFLRYSSPEPQFLDHSPFLLFPQVHVSTLPNGIRVVTQAAPVCSSRMCSIGVWIDAGSRFEAFGTNGTAHFLEHMIFKGTKRRTAQSLEEEIENLGARLNAYTSREQTTFFADVQSKDTGVAVDVLADILQNSRFPEHAIKRERGVILREMEEVQGQLDEVIFDHLHAAAFYKHPLGDTILGPKENIRSISRVDLEKYISTHYTGPRMVVSAAGAVKHDEIVSLVRNMFTKFSMDPTTADELVMANPAIFTASEVRMDNDTMPLVHLAVTLKGTSWTDANSIPLMVIQTLLGSWNKAAGVGNNSGSELARRISTDGLAESIMAFNTNYRDTGLFGVYCTTTFVEKYLTMNVSASQPDCIPMLSLVVMQEIRRLAYEVSEIEVTRARNQLKSCLLLHIDGSTAVAENNGRQMLTYGRVVSFPELFARIDAVDATTIKDIARKFIINQDVAVAAMGPLGTLPELSWFQNQIFPRDILPSIDLPLPPPRHDLLDFFIYRCRAHPPPVFHPFRQHTARSEAGREWGERKIGEELIIA</sequence>
<dbReference type="PANTHER" id="PTHR11851:SF196">
    <property type="entry name" value="MITOCHONDRIAL-PROCESSING PEPTIDASE SUBUNIT BETA MITOCHONDRIAL"/>
    <property type="match status" value="1"/>
</dbReference>
<feature type="coiled-coil region" evidence="2">
    <location>
        <begin position="163"/>
        <end position="190"/>
    </location>
</feature>
<organism evidence="5 6">
    <name type="scientific">Apostasia shenzhenica</name>
    <dbReference type="NCBI Taxonomy" id="1088818"/>
    <lineage>
        <taxon>Eukaryota</taxon>
        <taxon>Viridiplantae</taxon>
        <taxon>Streptophyta</taxon>
        <taxon>Embryophyta</taxon>
        <taxon>Tracheophyta</taxon>
        <taxon>Spermatophyta</taxon>
        <taxon>Magnoliopsida</taxon>
        <taxon>Liliopsida</taxon>
        <taxon>Asparagales</taxon>
        <taxon>Orchidaceae</taxon>
        <taxon>Apostasioideae</taxon>
        <taxon>Apostasia</taxon>
    </lineage>
</organism>
<keyword evidence="2" id="KW-0175">Coiled coil</keyword>
<keyword evidence="6" id="KW-1185">Reference proteome</keyword>
<dbReference type="AlphaFoldDB" id="A0A2I0B979"/>
<evidence type="ECO:0000256" key="2">
    <source>
        <dbReference type="SAM" id="Coils"/>
    </source>
</evidence>
<gene>
    <name evidence="5" type="ORF">AXF42_Ash009568</name>
</gene>
<dbReference type="Pfam" id="PF00675">
    <property type="entry name" value="Peptidase_M16"/>
    <property type="match status" value="1"/>
</dbReference>
<dbReference type="SUPFAM" id="SSF63411">
    <property type="entry name" value="LuxS/MPP-like metallohydrolase"/>
    <property type="match status" value="2"/>
</dbReference>
<feature type="domain" description="Peptidase M16 N-terminal" evidence="3">
    <location>
        <begin position="129"/>
        <end position="269"/>
    </location>
</feature>
<protein>
    <submittedName>
        <fullName evidence="5">Putative mitochondrial-processing peptidase subunit beta</fullName>
        <ecNumber evidence="5">3.4.24.64</ecNumber>
    </submittedName>
</protein>
<dbReference type="OrthoDB" id="10251424at2759"/>
<dbReference type="InterPro" id="IPR001431">
    <property type="entry name" value="Pept_M16_Zn_BS"/>
</dbReference>
<keyword evidence="5" id="KW-0378">Hydrolase</keyword>
<dbReference type="STRING" id="1088818.A0A2I0B979"/>
<dbReference type="Pfam" id="PF05193">
    <property type="entry name" value="Peptidase_M16_C"/>
    <property type="match status" value="1"/>
</dbReference>
<evidence type="ECO:0000313" key="5">
    <source>
        <dbReference type="EMBL" id="PKA64346.1"/>
    </source>
</evidence>
<dbReference type="InterPro" id="IPR011249">
    <property type="entry name" value="Metalloenz_LuxS/M16"/>
</dbReference>
<accession>A0A2I0B979</accession>
<reference evidence="5 6" key="1">
    <citation type="journal article" date="2017" name="Nature">
        <title>The Apostasia genome and the evolution of orchids.</title>
        <authorList>
            <person name="Zhang G.Q."/>
            <person name="Liu K.W."/>
            <person name="Li Z."/>
            <person name="Lohaus R."/>
            <person name="Hsiao Y.Y."/>
            <person name="Niu S.C."/>
            <person name="Wang J.Y."/>
            <person name="Lin Y.C."/>
            <person name="Xu Q."/>
            <person name="Chen L.J."/>
            <person name="Yoshida K."/>
            <person name="Fujiwara S."/>
            <person name="Wang Z.W."/>
            <person name="Zhang Y.Q."/>
            <person name="Mitsuda N."/>
            <person name="Wang M."/>
            <person name="Liu G.H."/>
            <person name="Pecoraro L."/>
            <person name="Huang H.X."/>
            <person name="Xiao X.J."/>
            <person name="Lin M."/>
            <person name="Wu X.Y."/>
            <person name="Wu W.L."/>
            <person name="Chen Y.Y."/>
            <person name="Chang S.B."/>
            <person name="Sakamoto S."/>
            <person name="Ohme-Takagi M."/>
            <person name="Yagi M."/>
            <person name="Zeng S.J."/>
            <person name="Shen C.Y."/>
            <person name="Yeh C.M."/>
            <person name="Luo Y.B."/>
            <person name="Tsai W.C."/>
            <person name="Van de Peer Y."/>
            <person name="Liu Z.J."/>
        </authorList>
    </citation>
    <scope>NUCLEOTIDE SEQUENCE [LARGE SCALE GENOMIC DNA]</scope>
    <source>
        <strain evidence="6">cv. Shenzhen</strain>
        <tissue evidence="5">Stem</tissue>
    </source>
</reference>
<dbReference type="GO" id="GO:0004222">
    <property type="term" value="F:metalloendopeptidase activity"/>
    <property type="evidence" value="ECO:0007669"/>
    <property type="project" value="UniProtKB-EC"/>
</dbReference>
<evidence type="ECO:0000259" key="4">
    <source>
        <dbReference type="Pfam" id="PF05193"/>
    </source>
</evidence>
<dbReference type="EMBL" id="KZ451905">
    <property type="protein sequence ID" value="PKA64346.1"/>
    <property type="molecule type" value="Genomic_DNA"/>
</dbReference>
<dbReference type="InterPro" id="IPR007863">
    <property type="entry name" value="Peptidase_M16_C"/>
</dbReference>